<dbReference type="Proteomes" id="UP000002964">
    <property type="component" value="Unassembled WGS sequence"/>
</dbReference>
<gene>
    <name evidence="1" type="ORF">Thi970DRAFT_04433</name>
</gene>
<evidence type="ECO:0000313" key="1">
    <source>
        <dbReference type="EMBL" id="EIC20777.1"/>
    </source>
</evidence>
<sequence length="95" mass="10953">MDRLLQRQKAIQKALAKRHLRNGHVILYEVSDPADPSRPYCLCRNPQTAQRESHTRERLLDLTTKTLAEIAAYKRATTVEKLGARVGQRCRVRSK</sequence>
<organism evidence="1 2">
    <name type="scientific">Thiorhodovibrio frisius</name>
    <dbReference type="NCBI Taxonomy" id="631362"/>
    <lineage>
        <taxon>Bacteria</taxon>
        <taxon>Pseudomonadati</taxon>
        <taxon>Pseudomonadota</taxon>
        <taxon>Gammaproteobacteria</taxon>
        <taxon>Chromatiales</taxon>
        <taxon>Chromatiaceae</taxon>
        <taxon>Thiorhodovibrio</taxon>
    </lineage>
</organism>
<dbReference type="EMBL" id="JH603170">
    <property type="protein sequence ID" value="EIC20777.1"/>
    <property type="molecule type" value="Genomic_DNA"/>
</dbReference>
<proteinExistence type="predicted"/>
<dbReference type="OrthoDB" id="9429463at2"/>
<keyword evidence="2" id="KW-1185">Reference proteome</keyword>
<reference evidence="2" key="1">
    <citation type="submission" date="2011-06" db="EMBL/GenBank/DDBJ databases">
        <authorList>
            <consortium name="US DOE Joint Genome Institute (JGI-PGF)"/>
            <person name="Lucas S."/>
            <person name="Han J."/>
            <person name="Lapidus A."/>
            <person name="Cheng J.-F."/>
            <person name="Goodwin L."/>
            <person name="Pitluck S."/>
            <person name="Peters L."/>
            <person name="Land M.L."/>
            <person name="Hauser L."/>
            <person name="Vogl K."/>
            <person name="Liu Z."/>
            <person name="Overmann J."/>
            <person name="Frigaard N.-U."/>
            <person name="Bryant D.A."/>
            <person name="Woyke T.J."/>
        </authorList>
    </citation>
    <scope>NUCLEOTIDE SEQUENCE [LARGE SCALE GENOMIC DNA]</scope>
    <source>
        <strain evidence="2">970</strain>
    </source>
</reference>
<dbReference type="RefSeq" id="WP_009151180.1">
    <property type="nucleotide sequence ID" value="NZ_CP121471.1"/>
</dbReference>
<name>H8Z6R1_9GAMM</name>
<dbReference type="AlphaFoldDB" id="H8Z6R1"/>
<accession>H8Z6R1</accession>
<reference evidence="1 2" key="2">
    <citation type="submission" date="2011-11" db="EMBL/GenBank/DDBJ databases">
        <authorList>
            <consortium name="US DOE Joint Genome Institute"/>
            <person name="Lucas S."/>
            <person name="Han J."/>
            <person name="Lapidus A."/>
            <person name="Cheng J.-F."/>
            <person name="Goodwin L."/>
            <person name="Pitluck S."/>
            <person name="Peters L."/>
            <person name="Ovchinnikova G."/>
            <person name="Zhang X."/>
            <person name="Detter J.C."/>
            <person name="Han C."/>
            <person name="Tapia R."/>
            <person name="Land M."/>
            <person name="Hauser L."/>
            <person name="Kyrpides N."/>
            <person name="Ivanova N."/>
            <person name="Pagani I."/>
            <person name="Vogl K."/>
            <person name="Liu Z."/>
            <person name="Overmann J."/>
            <person name="Frigaard N.-U."/>
            <person name="Bryant D."/>
            <person name="Woyke T."/>
        </authorList>
    </citation>
    <scope>NUCLEOTIDE SEQUENCE [LARGE SCALE GENOMIC DNA]</scope>
    <source>
        <strain evidence="1 2">970</strain>
    </source>
</reference>
<protein>
    <submittedName>
        <fullName evidence="1">Uncharacterized protein</fullName>
    </submittedName>
</protein>
<dbReference type="HOGENOM" id="CLU_2371863_0_0_6"/>
<evidence type="ECO:0000313" key="2">
    <source>
        <dbReference type="Proteomes" id="UP000002964"/>
    </source>
</evidence>